<name>A0A9C6U4R0_FRAOC</name>
<feature type="compositionally biased region" description="Low complexity" evidence="1">
    <location>
        <begin position="245"/>
        <end position="255"/>
    </location>
</feature>
<evidence type="ECO:0000313" key="4">
    <source>
        <dbReference type="RefSeq" id="XP_052123547.1"/>
    </source>
</evidence>
<keyword evidence="2" id="KW-0812">Transmembrane</keyword>
<feature type="compositionally biased region" description="Basic and acidic residues" evidence="1">
    <location>
        <begin position="140"/>
        <end position="153"/>
    </location>
</feature>
<feature type="compositionally biased region" description="Low complexity" evidence="1">
    <location>
        <begin position="157"/>
        <end position="173"/>
    </location>
</feature>
<feature type="region of interest" description="Disordered" evidence="1">
    <location>
        <begin position="297"/>
        <end position="320"/>
    </location>
</feature>
<gene>
    <name evidence="4" type="primary">LOC113216654</name>
</gene>
<evidence type="ECO:0000256" key="2">
    <source>
        <dbReference type="SAM" id="Phobius"/>
    </source>
</evidence>
<dbReference type="Proteomes" id="UP000504606">
    <property type="component" value="Unplaced"/>
</dbReference>
<feature type="region of interest" description="Disordered" evidence="1">
    <location>
        <begin position="245"/>
        <end position="283"/>
    </location>
</feature>
<proteinExistence type="predicted"/>
<evidence type="ECO:0000313" key="3">
    <source>
        <dbReference type="Proteomes" id="UP000504606"/>
    </source>
</evidence>
<dbReference type="GeneID" id="113216654"/>
<keyword evidence="3" id="KW-1185">Reference proteome</keyword>
<keyword evidence="2" id="KW-0472">Membrane</keyword>
<sequence length="408" mass="43876">MSRSSYAVWRARLRPGRWPDAPQEEQACAVVVSAYRGLKDDVVDVGLDLPVYVEVDEEALEARRRSRLEATTTLCITPEVSEVVSDEPPTPPPRTSISEATGEPIQCATRAQIGLPEADDSRLDTVTPLSDVEPPTPPPARDRAAERWRDGLNNKEASSSSSSRLSAPSWSRPDLVLPPHERLSVSPTPTRLGAVILEEDEEEGGEYGDVVDDDALSNAIYSDVIEDEDLYVSVPIEWDGSYASSNSDVWSSASGHRGRRERYDDDDGGSPEPEVAVSRPPRQPAQVIVIRASSNCVPATDSEPSCGGSPSRPPDDLPAERPVPRLSVRLLCPPCCLAGFGHVADPAAPKPPPPSSPGNRLVAVALLLFAFLVSLLLINLAELQRREAAENAAATATDYVDVTTAMPP</sequence>
<feature type="transmembrane region" description="Helical" evidence="2">
    <location>
        <begin position="361"/>
        <end position="381"/>
    </location>
</feature>
<keyword evidence="2" id="KW-1133">Transmembrane helix</keyword>
<dbReference type="RefSeq" id="XP_052123547.1">
    <property type="nucleotide sequence ID" value="XM_052267587.1"/>
</dbReference>
<protein>
    <submittedName>
        <fullName evidence="4">Uncharacterized protein LOC113216654 isoform X1</fullName>
    </submittedName>
</protein>
<dbReference type="AlphaFoldDB" id="A0A9C6U4R0"/>
<evidence type="ECO:0000256" key="1">
    <source>
        <dbReference type="SAM" id="MobiDB-lite"/>
    </source>
</evidence>
<feature type="region of interest" description="Disordered" evidence="1">
    <location>
        <begin position="79"/>
        <end position="187"/>
    </location>
</feature>
<organism evidence="3 4">
    <name type="scientific">Frankliniella occidentalis</name>
    <name type="common">Western flower thrips</name>
    <name type="synonym">Euthrips occidentalis</name>
    <dbReference type="NCBI Taxonomy" id="133901"/>
    <lineage>
        <taxon>Eukaryota</taxon>
        <taxon>Metazoa</taxon>
        <taxon>Ecdysozoa</taxon>
        <taxon>Arthropoda</taxon>
        <taxon>Hexapoda</taxon>
        <taxon>Insecta</taxon>
        <taxon>Pterygota</taxon>
        <taxon>Neoptera</taxon>
        <taxon>Paraneoptera</taxon>
        <taxon>Thysanoptera</taxon>
        <taxon>Terebrantia</taxon>
        <taxon>Thripoidea</taxon>
        <taxon>Thripidae</taxon>
        <taxon>Frankliniella</taxon>
    </lineage>
</organism>
<reference evidence="4" key="1">
    <citation type="submission" date="2025-08" db="UniProtKB">
        <authorList>
            <consortium name="RefSeq"/>
        </authorList>
    </citation>
    <scope>IDENTIFICATION</scope>
    <source>
        <tissue evidence="4">Whole organism</tissue>
    </source>
</reference>
<accession>A0A9C6U4R0</accession>